<evidence type="ECO:0000256" key="3">
    <source>
        <dbReference type="ARBA" id="ARBA00022741"/>
    </source>
</evidence>
<keyword evidence="2" id="KW-0808">Transferase</keyword>
<evidence type="ECO:0000256" key="4">
    <source>
        <dbReference type="ARBA" id="ARBA00022777"/>
    </source>
</evidence>
<evidence type="ECO:0000256" key="1">
    <source>
        <dbReference type="ARBA" id="ARBA00022527"/>
    </source>
</evidence>
<dbReference type="InterPro" id="IPR011009">
    <property type="entry name" value="Kinase-like_dom_sf"/>
</dbReference>
<dbReference type="SUPFAM" id="SSF56112">
    <property type="entry name" value="Protein kinase-like (PK-like)"/>
    <property type="match status" value="1"/>
</dbReference>
<keyword evidence="9" id="KW-1185">Reference proteome</keyword>
<keyword evidence="3" id="KW-0547">Nucleotide-binding</keyword>
<feature type="compositionally biased region" description="Basic and acidic residues" evidence="6">
    <location>
        <begin position="9"/>
        <end position="26"/>
    </location>
</feature>
<dbReference type="PROSITE" id="PS50011">
    <property type="entry name" value="PROTEIN_KINASE_DOM"/>
    <property type="match status" value="1"/>
</dbReference>
<dbReference type="InterPro" id="IPR050108">
    <property type="entry name" value="CDK"/>
</dbReference>
<evidence type="ECO:0000313" key="9">
    <source>
        <dbReference type="Proteomes" id="UP001470230"/>
    </source>
</evidence>
<name>A0ABR2KDE7_9EUKA</name>
<dbReference type="PANTHER" id="PTHR24056">
    <property type="entry name" value="CELL DIVISION PROTEIN KINASE"/>
    <property type="match status" value="1"/>
</dbReference>
<evidence type="ECO:0000256" key="6">
    <source>
        <dbReference type="SAM" id="MobiDB-lite"/>
    </source>
</evidence>
<dbReference type="Gene3D" id="1.10.510.10">
    <property type="entry name" value="Transferase(Phosphotransferase) domain 1"/>
    <property type="match status" value="1"/>
</dbReference>
<feature type="region of interest" description="Disordered" evidence="6">
    <location>
        <begin position="1"/>
        <end position="30"/>
    </location>
</feature>
<comment type="caution">
    <text evidence="8">The sequence shown here is derived from an EMBL/GenBank/DDBJ whole genome shotgun (WGS) entry which is preliminary data.</text>
</comment>
<sequence>MNPQQRAMPKKENRLSDQYEKIDKDPVGSGTYGEVWRCRSKTDEKKIVSVKQSKIENEDCSLTPSIFRELVLLSEINYPHIIHITSKDIFCEFENKTLSFAYTYGAIDVRKMIQFYYKEKKKMDPVVSKSILFQLLLALDHLHKRSIAHCDLTPSNLLLMSPDSSIPGIIKLIDFGLSRVIENSGLQKNYGVVTVWYRAPELLLGDKNYDTKIDIWSAGCIFAELIEPRTALFATQKNQEKDPTQFNQLQLQTICGILGPISEADIPPRCTFQNQLKLIRPSHQSTLRNLFMNVSDNAFDLLSKMLCYNPAHRISAHDALRHPYFSEPPICVMNISGQIPIDEWKTLKSLGCTKTES</sequence>
<reference evidence="8 9" key="1">
    <citation type="submission" date="2024-04" db="EMBL/GenBank/DDBJ databases">
        <title>Tritrichomonas musculus Genome.</title>
        <authorList>
            <person name="Alves-Ferreira E."/>
            <person name="Grigg M."/>
            <person name="Lorenzi H."/>
            <person name="Galac M."/>
        </authorList>
    </citation>
    <scope>NUCLEOTIDE SEQUENCE [LARGE SCALE GENOMIC DNA]</scope>
    <source>
        <strain evidence="8 9">EAF2021</strain>
    </source>
</reference>
<keyword evidence="1" id="KW-0723">Serine/threonine-protein kinase</keyword>
<proteinExistence type="predicted"/>
<feature type="domain" description="Protein kinase" evidence="7">
    <location>
        <begin position="21"/>
        <end position="325"/>
    </location>
</feature>
<protein>
    <recommendedName>
        <fullName evidence="7">Protein kinase domain-containing protein</fullName>
    </recommendedName>
</protein>
<dbReference type="EMBL" id="JAPFFF010000005">
    <property type="protein sequence ID" value="KAK8888912.1"/>
    <property type="molecule type" value="Genomic_DNA"/>
</dbReference>
<gene>
    <name evidence="8" type="ORF">M9Y10_033652</name>
</gene>
<accession>A0ABR2KDE7</accession>
<evidence type="ECO:0000256" key="2">
    <source>
        <dbReference type="ARBA" id="ARBA00022679"/>
    </source>
</evidence>
<dbReference type="InterPro" id="IPR000719">
    <property type="entry name" value="Prot_kinase_dom"/>
</dbReference>
<keyword evidence="5" id="KW-0067">ATP-binding</keyword>
<evidence type="ECO:0000259" key="7">
    <source>
        <dbReference type="PROSITE" id="PS50011"/>
    </source>
</evidence>
<dbReference type="Proteomes" id="UP001470230">
    <property type="component" value="Unassembled WGS sequence"/>
</dbReference>
<dbReference type="PANTHER" id="PTHR24056:SF495">
    <property type="entry name" value="CYCLIN-DEPENDENT KINASE 8-RELATED"/>
    <property type="match status" value="1"/>
</dbReference>
<organism evidence="8 9">
    <name type="scientific">Tritrichomonas musculus</name>
    <dbReference type="NCBI Taxonomy" id="1915356"/>
    <lineage>
        <taxon>Eukaryota</taxon>
        <taxon>Metamonada</taxon>
        <taxon>Parabasalia</taxon>
        <taxon>Tritrichomonadida</taxon>
        <taxon>Tritrichomonadidae</taxon>
        <taxon>Tritrichomonas</taxon>
    </lineage>
</organism>
<keyword evidence="4" id="KW-0418">Kinase</keyword>
<evidence type="ECO:0000313" key="8">
    <source>
        <dbReference type="EMBL" id="KAK8888912.1"/>
    </source>
</evidence>
<dbReference type="Gene3D" id="3.30.200.20">
    <property type="entry name" value="Phosphorylase Kinase, domain 1"/>
    <property type="match status" value="1"/>
</dbReference>
<evidence type="ECO:0000256" key="5">
    <source>
        <dbReference type="ARBA" id="ARBA00022840"/>
    </source>
</evidence>
<dbReference type="Pfam" id="PF00069">
    <property type="entry name" value="Pkinase"/>
    <property type="match status" value="1"/>
</dbReference>